<feature type="transmembrane region" description="Helical" evidence="1">
    <location>
        <begin position="12"/>
        <end position="28"/>
    </location>
</feature>
<gene>
    <name evidence="2" type="ORF">CALMAC_LOCUS2079</name>
</gene>
<name>A0A653BME3_CALMS</name>
<reference evidence="2 3" key="1">
    <citation type="submission" date="2019-01" db="EMBL/GenBank/DDBJ databases">
        <authorList>
            <person name="Sayadi A."/>
        </authorList>
    </citation>
    <scope>NUCLEOTIDE SEQUENCE [LARGE SCALE GENOMIC DNA]</scope>
</reference>
<keyword evidence="1" id="KW-0812">Transmembrane</keyword>
<accession>A0A653BME3</accession>
<organism evidence="2 3">
    <name type="scientific">Callosobruchus maculatus</name>
    <name type="common">Southern cowpea weevil</name>
    <name type="synonym">Pulse bruchid</name>
    <dbReference type="NCBI Taxonomy" id="64391"/>
    <lineage>
        <taxon>Eukaryota</taxon>
        <taxon>Metazoa</taxon>
        <taxon>Ecdysozoa</taxon>
        <taxon>Arthropoda</taxon>
        <taxon>Hexapoda</taxon>
        <taxon>Insecta</taxon>
        <taxon>Pterygota</taxon>
        <taxon>Neoptera</taxon>
        <taxon>Endopterygota</taxon>
        <taxon>Coleoptera</taxon>
        <taxon>Polyphaga</taxon>
        <taxon>Cucujiformia</taxon>
        <taxon>Chrysomeloidea</taxon>
        <taxon>Chrysomelidae</taxon>
        <taxon>Bruchinae</taxon>
        <taxon>Bruchini</taxon>
        <taxon>Callosobruchus</taxon>
    </lineage>
</organism>
<dbReference type="EMBL" id="CAACVG010002435">
    <property type="protein sequence ID" value="VEN36465.1"/>
    <property type="molecule type" value="Genomic_DNA"/>
</dbReference>
<proteinExistence type="predicted"/>
<evidence type="ECO:0000313" key="2">
    <source>
        <dbReference type="EMBL" id="VEN36465.1"/>
    </source>
</evidence>
<feature type="transmembrane region" description="Helical" evidence="1">
    <location>
        <begin position="34"/>
        <end position="58"/>
    </location>
</feature>
<protein>
    <submittedName>
        <fullName evidence="2">Uncharacterized protein</fullName>
    </submittedName>
</protein>
<evidence type="ECO:0000313" key="3">
    <source>
        <dbReference type="Proteomes" id="UP000410492"/>
    </source>
</evidence>
<dbReference type="OrthoDB" id="6077919at2759"/>
<dbReference type="Proteomes" id="UP000410492">
    <property type="component" value="Unassembled WGS sequence"/>
</dbReference>
<sequence>MFQRIVTSKSPLICGFIAAFCAFIYLPINGRNEIWMTFHYMIIKRCLILECVVAMLTLDHRMYWLMIWMFFDYVINQ</sequence>
<dbReference type="AlphaFoldDB" id="A0A653BME3"/>
<keyword evidence="3" id="KW-1185">Reference proteome</keyword>
<keyword evidence="1" id="KW-0472">Membrane</keyword>
<evidence type="ECO:0000256" key="1">
    <source>
        <dbReference type="SAM" id="Phobius"/>
    </source>
</evidence>
<keyword evidence="1" id="KW-1133">Transmembrane helix</keyword>